<reference evidence="5 6" key="1">
    <citation type="submission" date="2014-12" db="EMBL/GenBank/DDBJ databases">
        <title>Draft genome sequence of Paenibacillus kamchatkensis strain B-2647.</title>
        <authorList>
            <person name="Karlyshev A.V."/>
            <person name="Kudryashova E.B."/>
        </authorList>
    </citation>
    <scope>NUCLEOTIDE SEQUENCE [LARGE SCALE GENOMIC DNA]</scope>
    <source>
        <strain evidence="5 6">VKM B-2647</strain>
    </source>
</reference>
<feature type="signal peptide" evidence="3">
    <location>
        <begin position="1"/>
        <end position="23"/>
    </location>
</feature>
<dbReference type="PANTHER" id="PTHR30404:SF0">
    <property type="entry name" value="N-ACETYLMURAMOYL-L-ALANINE AMIDASE AMIC"/>
    <property type="match status" value="1"/>
</dbReference>
<dbReference type="InterPro" id="IPR002508">
    <property type="entry name" value="MurNAc-LAA_cat"/>
</dbReference>
<feature type="domain" description="MurNAc-LAA" evidence="4">
    <location>
        <begin position="384"/>
        <end position="491"/>
    </location>
</feature>
<gene>
    <name evidence="5" type="ORF">SD70_16105</name>
</gene>
<dbReference type="Gene3D" id="2.60.40.3500">
    <property type="match status" value="1"/>
</dbReference>
<feature type="region of interest" description="Disordered" evidence="2">
    <location>
        <begin position="147"/>
        <end position="210"/>
    </location>
</feature>
<dbReference type="Gene3D" id="3.30.457.10">
    <property type="entry name" value="Copper amine oxidase-like, N-terminal domain"/>
    <property type="match status" value="1"/>
</dbReference>
<comment type="caution">
    <text evidence="5">The sequence shown here is derived from an EMBL/GenBank/DDBJ whole genome shotgun (WGS) entry which is preliminary data.</text>
</comment>
<protein>
    <recommendedName>
        <fullName evidence="4">MurNAc-LAA domain-containing protein</fullName>
    </recommendedName>
</protein>
<dbReference type="Pfam" id="PF07833">
    <property type="entry name" value="Cu_amine_oxidN1"/>
    <property type="match status" value="1"/>
</dbReference>
<sequence>MKRLWVGAGLLLGMLALPQVAMAAGGATTQLFLNGKPLAAEVPPRIISGNTLVPVRIIAENLGAKVGWDDRTKQVTVTSGATKLVLTIDKPEVAVGDKTEQLEVAPTIVEGNTMLPVRFVAEKLGLKVTWDELTRSVFLYKKSSGTAAADSGANGGTSGAGGSAAAGAGAAGSTGANAGAGTAGGTAAGGASAGVAHAAEPDPDSKPGIVQAIDFTGDRLTIKTNGVTTKPNLFHLSGPERLVLDVPYAVLDEALKAKLNGTVGEIAVQHPLAQKIRFSNYSSDPPTARIIIDLKGRAELVPVEAKQLQPGQFAYDLKLAKYLVVIDAGHGGKDSGAISVTGKMEKTFNLAMATKVSELLRKEPLIEVQMTRSDDTFVELDDRVAFANTRNADLFLSIHGNKYTASSTGTETYYYRDESLDFAKTIHKHLVPATGFADRGVRQEPFRVVKGTTMPGILVEVGYLSNKNDEKKMFDEAFQNQVAASLVAGIKDYLNIQ</sequence>
<dbReference type="RefSeq" id="WP_041048560.1">
    <property type="nucleotide sequence ID" value="NZ_JXAK01000027.1"/>
</dbReference>
<evidence type="ECO:0000259" key="4">
    <source>
        <dbReference type="SMART" id="SM00646"/>
    </source>
</evidence>
<accession>A0ABR5AGA1</accession>
<feature type="chain" id="PRO_5047404996" description="MurNAc-LAA domain-containing protein" evidence="3">
    <location>
        <begin position="24"/>
        <end position="497"/>
    </location>
</feature>
<evidence type="ECO:0000256" key="3">
    <source>
        <dbReference type="SAM" id="SignalP"/>
    </source>
</evidence>
<dbReference type="SUPFAM" id="SSF55383">
    <property type="entry name" value="Copper amine oxidase, domain N"/>
    <property type="match status" value="1"/>
</dbReference>
<dbReference type="Pfam" id="PF11741">
    <property type="entry name" value="AMIN"/>
    <property type="match status" value="1"/>
</dbReference>
<keyword evidence="6" id="KW-1185">Reference proteome</keyword>
<name>A0ABR5AGA1_9BACL</name>
<dbReference type="EMBL" id="JXAK01000027">
    <property type="protein sequence ID" value="KIL40054.1"/>
    <property type="molecule type" value="Genomic_DNA"/>
</dbReference>
<keyword evidence="1" id="KW-0378">Hydrolase</keyword>
<evidence type="ECO:0000313" key="5">
    <source>
        <dbReference type="EMBL" id="KIL40054.1"/>
    </source>
</evidence>
<feature type="compositionally biased region" description="Gly residues" evidence="2">
    <location>
        <begin position="153"/>
        <end position="172"/>
    </location>
</feature>
<dbReference type="Gene3D" id="3.40.630.40">
    <property type="entry name" value="Zn-dependent exopeptidases"/>
    <property type="match status" value="1"/>
</dbReference>
<dbReference type="InterPro" id="IPR036582">
    <property type="entry name" value="Mao_N_sf"/>
</dbReference>
<dbReference type="InterPro" id="IPR012854">
    <property type="entry name" value="Cu_amine_oxidase-like_N"/>
</dbReference>
<dbReference type="SUPFAM" id="SSF53187">
    <property type="entry name" value="Zn-dependent exopeptidases"/>
    <property type="match status" value="1"/>
</dbReference>
<dbReference type="Pfam" id="PF01520">
    <property type="entry name" value="Amidase_3"/>
    <property type="match status" value="1"/>
</dbReference>
<dbReference type="InterPro" id="IPR021731">
    <property type="entry name" value="AMIN_dom"/>
</dbReference>
<evidence type="ECO:0000256" key="1">
    <source>
        <dbReference type="ARBA" id="ARBA00022801"/>
    </source>
</evidence>
<dbReference type="PANTHER" id="PTHR30404">
    <property type="entry name" value="N-ACETYLMURAMOYL-L-ALANINE AMIDASE"/>
    <property type="match status" value="1"/>
</dbReference>
<proteinExistence type="predicted"/>
<dbReference type="InterPro" id="IPR050695">
    <property type="entry name" value="N-acetylmuramoyl_amidase_3"/>
</dbReference>
<dbReference type="CDD" id="cd02696">
    <property type="entry name" value="MurNAc-LAA"/>
    <property type="match status" value="1"/>
</dbReference>
<dbReference type="Proteomes" id="UP000031967">
    <property type="component" value="Unassembled WGS sequence"/>
</dbReference>
<organism evidence="5 6">
    <name type="scientific">Gordoniibacillus kamchatkensis</name>
    <dbReference type="NCBI Taxonomy" id="1590651"/>
    <lineage>
        <taxon>Bacteria</taxon>
        <taxon>Bacillati</taxon>
        <taxon>Bacillota</taxon>
        <taxon>Bacilli</taxon>
        <taxon>Bacillales</taxon>
        <taxon>Paenibacillaceae</taxon>
        <taxon>Gordoniibacillus</taxon>
    </lineage>
</organism>
<feature type="compositionally biased region" description="Gly residues" evidence="2">
    <location>
        <begin position="181"/>
        <end position="192"/>
    </location>
</feature>
<evidence type="ECO:0000313" key="6">
    <source>
        <dbReference type="Proteomes" id="UP000031967"/>
    </source>
</evidence>
<evidence type="ECO:0000256" key="2">
    <source>
        <dbReference type="SAM" id="MobiDB-lite"/>
    </source>
</evidence>
<dbReference type="SMART" id="SM00646">
    <property type="entry name" value="Ami_3"/>
    <property type="match status" value="1"/>
</dbReference>
<keyword evidence="3" id="KW-0732">Signal</keyword>